<keyword evidence="3 5" id="KW-0472">Membrane</keyword>
<feature type="compositionally biased region" description="Low complexity" evidence="4">
    <location>
        <begin position="309"/>
        <end position="318"/>
    </location>
</feature>
<comment type="subcellular location">
    <subcellularLocation>
        <location evidence="1">Membrane</location>
        <topology evidence="1">Multi-pass membrane protein</topology>
    </subcellularLocation>
</comment>
<dbReference type="GO" id="GO:0071944">
    <property type="term" value="C:cell periphery"/>
    <property type="evidence" value="ECO:0007669"/>
    <property type="project" value="TreeGrafter"/>
</dbReference>
<evidence type="ECO:0000313" key="6">
    <source>
        <dbReference type="EMBL" id="EKC21833.1"/>
    </source>
</evidence>
<feature type="transmembrane region" description="Helical" evidence="5">
    <location>
        <begin position="106"/>
        <end position="125"/>
    </location>
</feature>
<evidence type="ECO:0000256" key="5">
    <source>
        <dbReference type="SAM" id="Phobius"/>
    </source>
</evidence>
<dbReference type="PANTHER" id="PTHR22914">
    <property type="entry name" value="CHITIN SYNTHASE"/>
    <property type="match status" value="1"/>
</dbReference>
<proteinExistence type="predicted"/>
<gene>
    <name evidence="6" type="ORF">CGI_10003226</name>
</gene>
<dbReference type="PANTHER" id="PTHR22914:SF42">
    <property type="entry name" value="CHITIN SYNTHASE"/>
    <property type="match status" value="1"/>
</dbReference>
<dbReference type="GO" id="GO:0006031">
    <property type="term" value="P:chitin biosynthetic process"/>
    <property type="evidence" value="ECO:0007669"/>
    <property type="project" value="TreeGrafter"/>
</dbReference>
<feature type="region of interest" description="Disordered" evidence="4">
    <location>
        <begin position="287"/>
        <end position="318"/>
    </location>
</feature>
<evidence type="ECO:0000256" key="4">
    <source>
        <dbReference type="SAM" id="MobiDB-lite"/>
    </source>
</evidence>
<keyword evidence="2 5" id="KW-0812">Transmembrane</keyword>
<evidence type="ECO:0000256" key="3">
    <source>
        <dbReference type="ARBA" id="ARBA00023136"/>
    </source>
</evidence>
<dbReference type="EMBL" id="JH815972">
    <property type="protein sequence ID" value="EKC21833.1"/>
    <property type="molecule type" value="Genomic_DNA"/>
</dbReference>
<feature type="compositionally biased region" description="Basic and acidic residues" evidence="4">
    <location>
        <begin position="21"/>
        <end position="32"/>
    </location>
</feature>
<dbReference type="InterPro" id="IPR004835">
    <property type="entry name" value="Chitin_synth"/>
</dbReference>
<dbReference type="GO" id="GO:0016020">
    <property type="term" value="C:membrane"/>
    <property type="evidence" value="ECO:0007669"/>
    <property type="project" value="UniProtKB-SubCell"/>
</dbReference>
<sequence length="318" mass="36683">MEECENKDTKKEKKEKKPKKDKADTRDEETKSPEGVAKKKSKDKPNPTEKKDKKKPGIFAKCEPITDKEQHFWTRFIKKYLKPEKQLNEIKREELQSELIDLRNKVFFFYFITNAIFVTIVYVLTQVNARESTLSIPLPCNVGDKQGTIEPISIAFTLVFGILLFVQFFGMLMHRISTISHIIATTKVCGNKLYTKKPIVKIEKPSAFQNDDVTPFKNDKKERTAKHRWNTVKWGIELQKRSSGLRKRDTKTLVDLKTTIREKLKTITENTEEVDKIASFYSDEPVSITSVRNPVRRPKPVKNNEEVSSSDTPGPSSS</sequence>
<protein>
    <submittedName>
        <fullName evidence="6">Uncharacterized protein</fullName>
    </submittedName>
</protein>
<evidence type="ECO:0000256" key="2">
    <source>
        <dbReference type="ARBA" id="ARBA00022692"/>
    </source>
</evidence>
<feature type="transmembrane region" description="Helical" evidence="5">
    <location>
        <begin position="152"/>
        <end position="172"/>
    </location>
</feature>
<evidence type="ECO:0000256" key="1">
    <source>
        <dbReference type="ARBA" id="ARBA00004141"/>
    </source>
</evidence>
<accession>K1PJK4</accession>
<dbReference type="HOGENOM" id="CLU_875086_0_0_1"/>
<dbReference type="AlphaFoldDB" id="K1PJK4"/>
<organism evidence="6">
    <name type="scientific">Magallana gigas</name>
    <name type="common">Pacific oyster</name>
    <name type="synonym">Crassostrea gigas</name>
    <dbReference type="NCBI Taxonomy" id="29159"/>
    <lineage>
        <taxon>Eukaryota</taxon>
        <taxon>Metazoa</taxon>
        <taxon>Spiralia</taxon>
        <taxon>Lophotrochozoa</taxon>
        <taxon>Mollusca</taxon>
        <taxon>Bivalvia</taxon>
        <taxon>Autobranchia</taxon>
        <taxon>Pteriomorphia</taxon>
        <taxon>Ostreida</taxon>
        <taxon>Ostreoidea</taxon>
        <taxon>Ostreidae</taxon>
        <taxon>Magallana</taxon>
    </lineage>
</organism>
<feature type="region of interest" description="Disordered" evidence="4">
    <location>
        <begin position="1"/>
        <end position="56"/>
    </location>
</feature>
<keyword evidence="5" id="KW-1133">Transmembrane helix</keyword>
<feature type="compositionally biased region" description="Basic and acidic residues" evidence="4">
    <location>
        <begin position="1"/>
        <end position="12"/>
    </location>
</feature>
<dbReference type="GO" id="GO:0004100">
    <property type="term" value="F:chitin synthase activity"/>
    <property type="evidence" value="ECO:0007669"/>
    <property type="project" value="InterPro"/>
</dbReference>
<reference evidence="6" key="1">
    <citation type="journal article" date="2012" name="Nature">
        <title>The oyster genome reveals stress adaptation and complexity of shell formation.</title>
        <authorList>
            <person name="Zhang G."/>
            <person name="Fang X."/>
            <person name="Guo X."/>
            <person name="Li L."/>
            <person name="Luo R."/>
            <person name="Xu F."/>
            <person name="Yang P."/>
            <person name="Zhang L."/>
            <person name="Wang X."/>
            <person name="Qi H."/>
            <person name="Xiong Z."/>
            <person name="Que H."/>
            <person name="Xie Y."/>
            <person name="Holland P.W."/>
            <person name="Paps J."/>
            <person name="Zhu Y."/>
            <person name="Wu F."/>
            <person name="Chen Y."/>
            <person name="Wang J."/>
            <person name="Peng C."/>
            <person name="Meng J."/>
            <person name="Yang L."/>
            <person name="Liu J."/>
            <person name="Wen B."/>
            <person name="Zhang N."/>
            <person name="Huang Z."/>
            <person name="Zhu Q."/>
            <person name="Feng Y."/>
            <person name="Mount A."/>
            <person name="Hedgecock D."/>
            <person name="Xu Z."/>
            <person name="Liu Y."/>
            <person name="Domazet-Loso T."/>
            <person name="Du Y."/>
            <person name="Sun X."/>
            <person name="Zhang S."/>
            <person name="Liu B."/>
            <person name="Cheng P."/>
            <person name="Jiang X."/>
            <person name="Li J."/>
            <person name="Fan D."/>
            <person name="Wang W."/>
            <person name="Fu W."/>
            <person name="Wang T."/>
            <person name="Wang B."/>
            <person name="Zhang J."/>
            <person name="Peng Z."/>
            <person name="Li Y."/>
            <person name="Li N."/>
            <person name="Wang J."/>
            <person name="Chen M."/>
            <person name="He Y."/>
            <person name="Tan F."/>
            <person name="Song X."/>
            <person name="Zheng Q."/>
            <person name="Huang R."/>
            <person name="Yang H."/>
            <person name="Du X."/>
            <person name="Chen L."/>
            <person name="Yang M."/>
            <person name="Gaffney P.M."/>
            <person name="Wang S."/>
            <person name="Luo L."/>
            <person name="She Z."/>
            <person name="Ming Y."/>
            <person name="Huang W."/>
            <person name="Zhang S."/>
            <person name="Huang B."/>
            <person name="Zhang Y."/>
            <person name="Qu T."/>
            <person name="Ni P."/>
            <person name="Miao G."/>
            <person name="Wang J."/>
            <person name="Wang Q."/>
            <person name="Steinberg C.E."/>
            <person name="Wang H."/>
            <person name="Li N."/>
            <person name="Qian L."/>
            <person name="Zhang G."/>
            <person name="Li Y."/>
            <person name="Yang H."/>
            <person name="Liu X."/>
            <person name="Wang J."/>
            <person name="Yin Y."/>
            <person name="Wang J."/>
        </authorList>
    </citation>
    <scope>NUCLEOTIDE SEQUENCE [LARGE SCALE GENOMIC DNA]</scope>
    <source>
        <strain evidence="6">05x7-T-G4-1.051#20</strain>
    </source>
</reference>
<dbReference type="InParanoid" id="K1PJK4"/>
<name>K1PJK4_MAGGI</name>